<dbReference type="Proteomes" id="UP000805649">
    <property type="component" value="Unassembled WGS sequence"/>
</dbReference>
<evidence type="ECO:0000313" key="1">
    <source>
        <dbReference type="EMBL" id="KAL0940313.1"/>
    </source>
</evidence>
<accession>A0ACC3Z8A0</accession>
<comment type="caution">
    <text evidence="1">The sequence shown here is derived from an EMBL/GenBank/DDBJ whole genome shotgun (WGS) entry which is preliminary data.</text>
</comment>
<protein>
    <submittedName>
        <fullName evidence="1">Actin</fullName>
    </submittedName>
</protein>
<keyword evidence="2" id="KW-1185">Reference proteome</keyword>
<organism evidence="1 2">
    <name type="scientific">Colletotrichum truncatum</name>
    <name type="common">Anthracnose fungus</name>
    <name type="synonym">Colletotrichum capsici</name>
    <dbReference type="NCBI Taxonomy" id="5467"/>
    <lineage>
        <taxon>Eukaryota</taxon>
        <taxon>Fungi</taxon>
        <taxon>Dikarya</taxon>
        <taxon>Ascomycota</taxon>
        <taxon>Pezizomycotina</taxon>
        <taxon>Sordariomycetes</taxon>
        <taxon>Hypocreomycetidae</taxon>
        <taxon>Glomerellales</taxon>
        <taxon>Glomerellaceae</taxon>
        <taxon>Colletotrichum</taxon>
        <taxon>Colletotrichum truncatum species complex</taxon>
    </lineage>
</organism>
<evidence type="ECO:0000313" key="2">
    <source>
        <dbReference type="Proteomes" id="UP000805649"/>
    </source>
</evidence>
<gene>
    <name evidence="1" type="ORF">CTRU02_203076</name>
</gene>
<reference evidence="1 2" key="1">
    <citation type="journal article" date="2020" name="Phytopathology">
        <title>Genome Sequence Resources of Colletotrichum truncatum, C. plurivorum, C. musicola, and C. sojae: Four Species Pathogenic to Soybean (Glycine max).</title>
        <authorList>
            <person name="Rogerio F."/>
            <person name="Boufleur T.R."/>
            <person name="Ciampi-Guillardi M."/>
            <person name="Sukno S.A."/>
            <person name="Thon M.R."/>
            <person name="Massola Junior N.S."/>
            <person name="Baroncelli R."/>
        </authorList>
    </citation>
    <scope>NUCLEOTIDE SEQUENCE [LARGE SCALE GENOMIC DNA]</scope>
    <source>
        <strain evidence="1 2">CMES1059</strain>
    </source>
</reference>
<dbReference type="EMBL" id="VUJX02000002">
    <property type="protein sequence ID" value="KAL0940313.1"/>
    <property type="molecule type" value="Genomic_DNA"/>
</dbReference>
<proteinExistence type="predicted"/>
<sequence>MGKILLQPSVIQYPTRTPLNDDTDEWKSVYNIGHAVDPDPPNPSLHRIHRPSDPYGIIQTWGAMEKIWKHAFSELGASPSSHPIIMTEPAVEAPKSQRLHQATYVFETLHAPAYYTTSPAILSAYAANLPTTLVVDSGYTGTYVVTVHDFKQLRDCVWCYDVAGQAVEDWLVRALSVEEGVVFSSNGSGRDYARLQKFERARVAADFQDEYVQWTLNASDEEKKWELPDGRTFSPGRPLGLLAGELLFDHSITGFDVPEFQYGVVSTVMKANEGLRGMLWGNILLAGGNTMIPGYGERLEKEARRNVQEGTKVNVIAPRDRMYSAWIGGSMVSELSTFRNMCISRAEYDETGPGIVDRKCS</sequence>
<name>A0ACC3Z8A0_COLTU</name>